<dbReference type="PANTHER" id="PTHR11228:SF7">
    <property type="entry name" value="PQQA PEPTIDE CYCLASE"/>
    <property type="match status" value="1"/>
</dbReference>
<evidence type="ECO:0000256" key="1">
    <source>
        <dbReference type="ARBA" id="ARBA00001966"/>
    </source>
</evidence>
<evidence type="ECO:0000313" key="9">
    <source>
        <dbReference type="EMBL" id="GLI54508.1"/>
    </source>
</evidence>
<keyword evidence="7" id="KW-0411">Iron-sulfur</keyword>
<name>A0A9W6GI29_9FUSO</name>
<keyword evidence="6" id="KW-0408">Iron</keyword>
<dbReference type="RefSeq" id="WP_281832155.1">
    <property type="nucleotide sequence ID" value="NZ_BSDY01000001.1"/>
</dbReference>
<keyword evidence="3" id="KW-0949">S-adenosyl-L-methionine</keyword>
<proteinExistence type="predicted"/>
<evidence type="ECO:0000259" key="8">
    <source>
        <dbReference type="PROSITE" id="PS51918"/>
    </source>
</evidence>
<dbReference type="SFLD" id="SFLDG01067">
    <property type="entry name" value="SPASM/twitch_domain_containing"/>
    <property type="match status" value="1"/>
</dbReference>
<comment type="caution">
    <text evidence="9">The sequence shown here is derived from an EMBL/GenBank/DDBJ whole genome shotgun (WGS) entry which is preliminary data.</text>
</comment>
<dbReference type="CDD" id="cd21109">
    <property type="entry name" value="SPASM"/>
    <property type="match status" value="1"/>
</dbReference>
<dbReference type="Pfam" id="PF04055">
    <property type="entry name" value="Radical_SAM"/>
    <property type="match status" value="1"/>
</dbReference>
<protein>
    <recommendedName>
        <fullName evidence="8">Radical SAM core domain-containing protein</fullName>
    </recommendedName>
</protein>
<dbReference type="PROSITE" id="PS51918">
    <property type="entry name" value="RADICAL_SAM"/>
    <property type="match status" value="1"/>
</dbReference>
<keyword evidence="4" id="KW-0479">Metal-binding</keyword>
<dbReference type="InterPro" id="IPR058240">
    <property type="entry name" value="rSAM_sf"/>
</dbReference>
<dbReference type="GO" id="GO:0032324">
    <property type="term" value="P:molybdopterin cofactor biosynthetic process"/>
    <property type="evidence" value="ECO:0007669"/>
    <property type="project" value="UniProtKB-ARBA"/>
</dbReference>
<dbReference type="PROSITE" id="PS01305">
    <property type="entry name" value="MOAA_NIFB_PQQE"/>
    <property type="match status" value="1"/>
</dbReference>
<dbReference type="EMBL" id="BSDY01000001">
    <property type="protein sequence ID" value="GLI54508.1"/>
    <property type="molecule type" value="Genomic_DNA"/>
</dbReference>
<evidence type="ECO:0000256" key="4">
    <source>
        <dbReference type="ARBA" id="ARBA00022723"/>
    </source>
</evidence>
<dbReference type="InterPro" id="IPR013785">
    <property type="entry name" value="Aldolase_TIM"/>
</dbReference>
<keyword evidence="5" id="KW-0560">Oxidoreductase</keyword>
<dbReference type="InterPro" id="IPR050377">
    <property type="entry name" value="Radical_SAM_PqqE_MftC-like"/>
</dbReference>
<sequence length="299" mass="34463">MSNRAGYPLYAAINISTRCNLDCKYCYMQPRSELDMNLKDFKKVMDDLYENSLFYVQISGGEPFIHPEFIEIVEYASSKIKDISILTNGTLVLEEHLEFLRDVTKRIPLKIQVSIDSLYSEVNQRTRNVKSEVILENIKKLSKTGVILAAGMVVTKHNINTLIESILNLKEYIKFFHIMCIQNTEYDSRLEKMLKPDINELESLWNELDIIQKQYDLKISKPRDLELSNYKGCAYGAPCAAAFSYVVIDPDLNVRPCDKLNSIILGNMKKNNLKTIWNSDITNKFLNNETPLCIHKRDG</sequence>
<evidence type="ECO:0000256" key="2">
    <source>
        <dbReference type="ARBA" id="ARBA00022485"/>
    </source>
</evidence>
<dbReference type="Gene3D" id="3.20.20.70">
    <property type="entry name" value="Aldolase class I"/>
    <property type="match status" value="1"/>
</dbReference>
<dbReference type="GO" id="GO:0046872">
    <property type="term" value="F:metal ion binding"/>
    <property type="evidence" value="ECO:0007669"/>
    <property type="project" value="UniProtKB-KW"/>
</dbReference>
<dbReference type="PANTHER" id="PTHR11228">
    <property type="entry name" value="RADICAL SAM DOMAIN PROTEIN"/>
    <property type="match status" value="1"/>
</dbReference>
<dbReference type="SUPFAM" id="SSF102114">
    <property type="entry name" value="Radical SAM enzymes"/>
    <property type="match status" value="1"/>
</dbReference>
<dbReference type="CDD" id="cd01335">
    <property type="entry name" value="Radical_SAM"/>
    <property type="match status" value="1"/>
</dbReference>
<dbReference type="Proteomes" id="UP001144471">
    <property type="component" value="Unassembled WGS sequence"/>
</dbReference>
<reference evidence="9" key="1">
    <citation type="submission" date="2022-12" db="EMBL/GenBank/DDBJ databases">
        <title>Reference genome sequencing for broad-spectrum identification of bacterial and archaeal isolates by mass spectrometry.</title>
        <authorList>
            <person name="Sekiguchi Y."/>
            <person name="Tourlousse D.M."/>
        </authorList>
    </citation>
    <scope>NUCLEOTIDE SEQUENCE</scope>
    <source>
        <strain evidence="9">10succ1</strain>
    </source>
</reference>
<evidence type="ECO:0000256" key="7">
    <source>
        <dbReference type="ARBA" id="ARBA00023014"/>
    </source>
</evidence>
<dbReference type="InterPro" id="IPR000385">
    <property type="entry name" value="MoaA_NifB_PqqE_Fe-S-bd_CS"/>
</dbReference>
<comment type="cofactor">
    <cofactor evidence="1">
        <name>[4Fe-4S] cluster</name>
        <dbReference type="ChEBI" id="CHEBI:49883"/>
    </cofactor>
</comment>
<evidence type="ECO:0000313" key="10">
    <source>
        <dbReference type="Proteomes" id="UP001144471"/>
    </source>
</evidence>
<feature type="domain" description="Radical SAM core" evidence="8">
    <location>
        <begin position="5"/>
        <end position="218"/>
    </location>
</feature>
<keyword evidence="10" id="KW-1185">Reference proteome</keyword>
<keyword evidence="2" id="KW-0004">4Fe-4S</keyword>
<dbReference type="InterPro" id="IPR023885">
    <property type="entry name" value="4Fe4S-binding_SPASM_dom"/>
</dbReference>
<accession>A0A9W6GI29</accession>
<dbReference type="SFLD" id="SFLDS00029">
    <property type="entry name" value="Radical_SAM"/>
    <property type="match status" value="1"/>
</dbReference>
<dbReference type="GO" id="GO:0016491">
    <property type="term" value="F:oxidoreductase activity"/>
    <property type="evidence" value="ECO:0007669"/>
    <property type="project" value="UniProtKB-KW"/>
</dbReference>
<evidence type="ECO:0000256" key="6">
    <source>
        <dbReference type="ARBA" id="ARBA00023004"/>
    </source>
</evidence>
<evidence type="ECO:0000256" key="5">
    <source>
        <dbReference type="ARBA" id="ARBA00023002"/>
    </source>
</evidence>
<dbReference type="Pfam" id="PF13186">
    <property type="entry name" value="SPASM"/>
    <property type="match status" value="1"/>
</dbReference>
<organism evidence="9 10">
    <name type="scientific">Propionigenium maris DSM 9537</name>
    <dbReference type="NCBI Taxonomy" id="1123000"/>
    <lineage>
        <taxon>Bacteria</taxon>
        <taxon>Fusobacteriati</taxon>
        <taxon>Fusobacteriota</taxon>
        <taxon>Fusobacteriia</taxon>
        <taxon>Fusobacteriales</taxon>
        <taxon>Fusobacteriaceae</taxon>
        <taxon>Propionigenium</taxon>
    </lineage>
</organism>
<evidence type="ECO:0000256" key="3">
    <source>
        <dbReference type="ARBA" id="ARBA00022691"/>
    </source>
</evidence>
<dbReference type="SMART" id="SM00729">
    <property type="entry name" value="Elp3"/>
    <property type="match status" value="1"/>
</dbReference>
<dbReference type="AlphaFoldDB" id="A0A9W6GI29"/>
<dbReference type="InterPro" id="IPR006638">
    <property type="entry name" value="Elp3/MiaA/NifB-like_rSAM"/>
</dbReference>
<dbReference type="SFLD" id="SFLDG01386">
    <property type="entry name" value="main_SPASM_domain-containing"/>
    <property type="match status" value="1"/>
</dbReference>
<dbReference type="GO" id="GO:0051539">
    <property type="term" value="F:4 iron, 4 sulfur cluster binding"/>
    <property type="evidence" value="ECO:0007669"/>
    <property type="project" value="UniProtKB-KW"/>
</dbReference>
<gene>
    <name evidence="9" type="ORF">PM10SUCC1_00230</name>
</gene>
<dbReference type="InterPro" id="IPR007197">
    <property type="entry name" value="rSAM"/>
</dbReference>